<feature type="domain" description="SCP" evidence="2">
    <location>
        <begin position="47"/>
        <end position="156"/>
    </location>
</feature>
<dbReference type="InterPro" id="IPR014044">
    <property type="entry name" value="CAP_dom"/>
</dbReference>
<dbReference type="InterPro" id="IPR035940">
    <property type="entry name" value="CAP_sf"/>
</dbReference>
<evidence type="ECO:0000313" key="4">
    <source>
        <dbReference type="Proteomes" id="UP000829476"/>
    </source>
</evidence>
<sequence length="162" mass="18288">MKSILLLASLVMMPVFLTSCSKEELLSEENVAIDIKIEDLSLQEMVVELINDHREDSNLKVLDYLKAVKDVAASHTDYMIEKGEVSHEYFFTREKELKEKVNAILVGENVAYGYSTAKGVVDAWLASTKHRDNIDGDFTHIGVSAKKNAEGRVYYTLMLVKK</sequence>
<feature type="signal peptide" evidence="1">
    <location>
        <begin position="1"/>
        <end position="17"/>
    </location>
</feature>
<dbReference type="PROSITE" id="PS51257">
    <property type="entry name" value="PROKAR_LIPOPROTEIN"/>
    <property type="match status" value="1"/>
</dbReference>
<name>A0ABY3YLG3_9FLAO</name>
<dbReference type="Pfam" id="PF00188">
    <property type="entry name" value="CAP"/>
    <property type="match status" value="1"/>
</dbReference>
<reference evidence="3 4" key="1">
    <citation type="journal article" date="2018" name="Int. J. Syst. Evol. Microbiol.">
        <title>Zhouia spongiae sp. nov., isolated from a marine sponge.</title>
        <authorList>
            <person name="Zhuang L."/>
            <person name="Lin B."/>
            <person name="Qin F."/>
            <person name="Luo L."/>
        </authorList>
    </citation>
    <scope>NUCLEOTIDE SEQUENCE [LARGE SCALE GENOMIC DNA]</scope>
    <source>
        <strain evidence="3 4">HN-Y44</strain>
    </source>
</reference>
<keyword evidence="4" id="KW-1185">Reference proteome</keyword>
<organism evidence="3 4">
    <name type="scientific">Zhouia spongiae</name>
    <dbReference type="NCBI Taxonomy" id="2202721"/>
    <lineage>
        <taxon>Bacteria</taxon>
        <taxon>Pseudomonadati</taxon>
        <taxon>Bacteroidota</taxon>
        <taxon>Flavobacteriia</taxon>
        <taxon>Flavobacteriales</taxon>
        <taxon>Flavobacteriaceae</taxon>
        <taxon>Zhouia</taxon>
    </lineage>
</organism>
<protein>
    <submittedName>
        <fullName evidence="3">CAP domain-containing protein</fullName>
    </submittedName>
</protein>
<evidence type="ECO:0000313" key="3">
    <source>
        <dbReference type="EMBL" id="UNY98662.1"/>
    </source>
</evidence>
<feature type="chain" id="PRO_5047154145" evidence="1">
    <location>
        <begin position="18"/>
        <end position="162"/>
    </location>
</feature>
<dbReference type="Proteomes" id="UP000829476">
    <property type="component" value="Chromosome"/>
</dbReference>
<dbReference type="PANTHER" id="PTHR31157">
    <property type="entry name" value="SCP DOMAIN-CONTAINING PROTEIN"/>
    <property type="match status" value="1"/>
</dbReference>
<dbReference type="Gene3D" id="3.40.33.10">
    <property type="entry name" value="CAP"/>
    <property type="match status" value="1"/>
</dbReference>
<proteinExistence type="predicted"/>
<accession>A0ABY3YLG3</accession>
<evidence type="ECO:0000256" key="1">
    <source>
        <dbReference type="SAM" id="SignalP"/>
    </source>
</evidence>
<dbReference type="CDD" id="cd05379">
    <property type="entry name" value="CAP_bacterial"/>
    <property type="match status" value="1"/>
</dbReference>
<gene>
    <name evidence="3" type="ORF">MQE36_16485</name>
</gene>
<dbReference type="RefSeq" id="WP_242937068.1">
    <property type="nucleotide sequence ID" value="NZ_CP094326.1"/>
</dbReference>
<dbReference type="EMBL" id="CP094326">
    <property type="protein sequence ID" value="UNY98662.1"/>
    <property type="molecule type" value="Genomic_DNA"/>
</dbReference>
<dbReference type="SUPFAM" id="SSF55797">
    <property type="entry name" value="PR-1-like"/>
    <property type="match status" value="1"/>
</dbReference>
<keyword evidence="1" id="KW-0732">Signal</keyword>
<evidence type="ECO:0000259" key="2">
    <source>
        <dbReference type="Pfam" id="PF00188"/>
    </source>
</evidence>
<dbReference type="PANTHER" id="PTHR31157:SF1">
    <property type="entry name" value="SCP DOMAIN-CONTAINING PROTEIN"/>
    <property type="match status" value="1"/>
</dbReference>